<evidence type="ECO:0000313" key="3">
    <source>
        <dbReference type="Proteomes" id="UP001066276"/>
    </source>
</evidence>
<dbReference type="EMBL" id="JANPWB010000002">
    <property type="protein sequence ID" value="KAJ1208247.1"/>
    <property type="molecule type" value="Genomic_DNA"/>
</dbReference>
<organism evidence="2 3">
    <name type="scientific">Pleurodeles waltl</name>
    <name type="common">Iberian ribbed newt</name>
    <dbReference type="NCBI Taxonomy" id="8319"/>
    <lineage>
        <taxon>Eukaryota</taxon>
        <taxon>Metazoa</taxon>
        <taxon>Chordata</taxon>
        <taxon>Craniata</taxon>
        <taxon>Vertebrata</taxon>
        <taxon>Euteleostomi</taxon>
        <taxon>Amphibia</taxon>
        <taxon>Batrachia</taxon>
        <taxon>Caudata</taxon>
        <taxon>Salamandroidea</taxon>
        <taxon>Salamandridae</taxon>
        <taxon>Pleurodelinae</taxon>
        <taxon>Pleurodeles</taxon>
    </lineage>
</organism>
<dbReference type="Proteomes" id="UP001066276">
    <property type="component" value="Chromosome 1_2"/>
</dbReference>
<proteinExistence type="predicted"/>
<name>A0AAV7W6T0_PLEWA</name>
<dbReference type="AlphaFoldDB" id="A0AAV7W6T0"/>
<protein>
    <submittedName>
        <fullName evidence="2">Uncharacterized protein</fullName>
    </submittedName>
</protein>
<comment type="caution">
    <text evidence="2">The sequence shown here is derived from an EMBL/GenBank/DDBJ whole genome shotgun (WGS) entry which is preliminary data.</text>
</comment>
<keyword evidence="3" id="KW-1185">Reference proteome</keyword>
<evidence type="ECO:0000313" key="2">
    <source>
        <dbReference type="EMBL" id="KAJ1208247.1"/>
    </source>
</evidence>
<gene>
    <name evidence="2" type="ORF">NDU88_003633</name>
</gene>
<feature type="compositionally biased region" description="Basic and acidic residues" evidence="1">
    <location>
        <begin position="21"/>
        <end position="35"/>
    </location>
</feature>
<accession>A0AAV7W6T0</accession>
<sequence length="82" mass="9061">MRRVNAEPWEPEAETVTADLEGGRLEEEEQERYVNLEEPDEAAEDRYNAEAKSFPETMQHPATVSEGCGSDGECTGQSGEAI</sequence>
<evidence type="ECO:0000256" key="1">
    <source>
        <dbReference type="SAM" id="MobiDB-lite"/>
    </source>
</evidence>
<reference evidence="2" key="1">
    <citation type="journal article" date="2022" name="bioRxiv">
        <title>Sequencing and chromosome-scale assembly of the giantPleurodeles waltlgenome.</title>
        <authorList>
            <person name="Brown T."/>
            <person name="Elewa A."/>
            <person name="Iarovenko S."/>
            <person name="Subramanian E."/>
            <person name="Araus A.J."/>
            <person name="Petzold A."/>
            <person name="Susuki M."/>
            <person name="Suzuki K.-i.T."/>
            <person name="Hayashi T."/>
            <person name="Toyoda A."/>
            <person name="Oliveira C."/>
            <person name="Osipova E."/>
            <person name="Leigh N.D."/>
            <person name="Simon A."/>
            <person name="Yun M.H."/>
        </authorList>
    </citation>
    <scope>NUCLEOTIDE SEQUENCE</scope>
    <source>
        <strain evidence="2">20211129_DDA</strain>
        <tissue evidence="2">Liver</tissue>
    </source>
</reference>
<feature type="region of interest" description="Disordered" evidence="1">
    <location>
        <begin position="1"/>
        <end position="82"/>
    </location>
</feature>